<feature type="compositionally biased region" description="Polar residues" evidence="5">
    <location>
        <begin position="793"/>
        <end position="811"/>
    </location>
</feature>
<protein>
    <recommendedName>
        <fullName evidence="8">Myb-like domain-containing protein</fullName>
    </recommendedName>
</protein>
<dbReference type="GO" id="GO:0005634">
    <property type="term" value="C:nucleus"/>
    <property type="evidence" value="ECO:0007669"/>
    <property type="project" value="UniProtKB-SubCell"/>
</dbReference>
<feature type="compositionally biased region" description="Polar residues" evidence="5">
    <location>
        <begin position="1298"/>
        <end position="1312"/>
    </location>
</feature>
<dbReference type="InterPro" id="IPR009057">
    <property type="entry name" value="Homeodomain-like_sf"/>
</dbReference>
<evidence type="ECO:0000256" key="2">
    <source>
        <dbReference type="ARBA" id="ARBA00023015"/>
    </source>
</evidence>
<feature type="compositionally biased region" description="Basic residues" evidence="5">
    <location>
        <begin position="735"/>
        <end position="757"/>
    </location>
</feature>
<feature type="region of interest" description="Disordered" evidence="5">
    <location>
        <begin position="348"/>
        <end position="372"/>
    </location>
</feature>
<feature type="compositionally biased region" description="Basic residues" evidence="5">
    <location>
        <begin position="1335"/>
        <end position="1344"/>
    </location>
</feature>
<evidence type="ECO:0000256" key="5">
    <source>
        <dbReference type="SAM" id="MobiDB-lite"/>
    </source>
</evidence>
<evidence type="ECO:0000313" key="6">
    <source>
        <dbReference type="EMBL" id="KAL3403775.1"/>
    </source>
</evidence>
<dbReference type="SUPFAM" id="SSF46689">
    <property type="entry name" value="Homeodomain-like"/>
    <property type="match status" value="1"/>
</dbReference>
<dbReference type="Pfam" id="PF21227">
    <property type="entry name" value="Myb_DNA-binding_7"/>
    <property type="match status" value="1"/>
</dbReference>
<evidence type="ECO:0000313" key="7">
    <source>
        <dbReference type="Proteomes" id="UP001627154"/>
    </source>
</evidence>
<organism evidence="6 7">
    <name type="scientific">Trichogramma kaykai</name>
    <dbReference type="NCBI Taxonomy" id="54128"/>
    <lineage>
        <taxon>Eukaryota</taxon>
        <taxon>Metazoa</taxon>
        <taxon>Ecdysozoa</taxon>
        <taxon>Arthropoda</taxon>
        <taxon>Hexapoda</taxon>
        <taxon>Insecta</taxon>
        <taxon>Pterygota</taxon>
        <taxon>Neoptera</taxon>
        <taxon>Endopterygota</taxon>
        <taxon>Hymenoptera</taxon>
        <taxon>Apocrita</taxon>
        <taxon>Proctotrupomorpha</taxon>
        <taxon>Chalcidoidea</taxon>
        <taxon>Trichogrammatidae</taxon>
        <taxon>Trichogramma</taxon>
    </lineage>
</organism>
<comment type="subcellular location">
    <subcellularLocation>
        <location evidence="1">Nucleus</location>
    </subcellularLocation>
</comment>
<feature type="compositionally biased region" description="Basic and acidic residues" evidence="5">
    <location>
        <begin position="1323"/>
        <end position="1334"/>
    </location>
</feature>
<keyword evidence="3" id="KW-0804">Transcription</keyword>
<gene>
    <name evidence="6" type="ORF">TKK_003457</name>
</gene>
<dbReference type="InterPro" id="IPR052435">
    <property type="entry name" value="YY1-Transcr_Regul"/>
</dbReference>
<accession>A0ABD2XFE7</accession>
<feature type="region of interest" description="Disordered" evidence="5">
    <location>
        <begin position="1258"/>
        <end position="1357"/>
    </location>
</feature>
<keyword evidence="4" id="KW-0539">Nucleus</keyword>
<sequence>MEEESEKNSSFSFNLDEFDCSNASTDSDRTELQIDISEVEDFNTGGKRRKKIDENETSFLNEMEEEIERQLDAKAAKTNLTATNVKNILKHVISNEHVMAMVHKRLNKEDGVVFEPYLTRAKVKQLTKEQPDLPWVMTPAKNTKSDVQVFIEDELTHSDESSDEEYNPDQDQVHSDDEKDVENSVGSDIDSQPPTPVTPVDVSNLSEVVETPEIQYDKEGIFKIPNTPCDPTEDESVGHRTRSKLCLSETPLEILEQELKCPDATEDLYYTDWDPEDEYIDFLKTLYYLPIVTNNEDDGDDPVADPEYNAFEDENLEMTDAEELREDKAVKIPKKELNSLIEELSDLLDSSEMQNEENQTQEQKGSHKKKMPDVPFNNMEFDVPMSPLTYSPSNIFTNISPTHTLLNSSLHLAEKSVESSINFSKVDNNNTSTYLLESNETSSNPMVSLIPVLAAPVLPELVNPMQRKLISIQMSQHVQLLAQQFVLNYKHLKWHQKSLISRENLQSLKTLAGNKNSLLLADNLDDALKLVSDWEKKLEDENFASEYTHFLQQESKIEYDYFTTRRKYRPRFHPELIRLMANSKALMHPKLLPEIFPITIIPRCARVYSTSEECLIALGLEQFIPYVKSLSKKFSDKRHIFADAVILIQKYLFPIVNCISLLSFIKRRKCSTVPDNPIKDYFIHGKTPEVVHKVFEEYKLLSPLETPTELLEPPWCDFIEKLKEGELEKFIFNKSSRKSSKSPSKKKNKKRMQKNKHSYLTSVDNFEINPNHELRNPVVNVFNMPTLNTPFKVANNTSTPLNDEINNTPVTAENVDSGVTNDTENEPVNDESVAESMRTDEEPAPQLRIPTPRLAKIRSVQNMKRLAQSVSSRNSSSRNNIESESKDDEDSSSFSNKGDNEDEIAELMLASTTIKKSTANRKKNKQARELENFKKFVEAENNINEDERSTKLATSFIQKCHLVLEPKDPELFKAIMNLFQEFETKAEKIKPQSPTNNASSSDDTAAQTELTCDDLSINLYKNICEKLVDYPELCSDFLLFLSPQQAAQIDKSVEYIMMQKMRNFISIAQMYFVKQPSRISKLMQAINQLAVDPNINLEMAQSIMGTALKGHDLIMDLFLQCLPTGKPPESLFADDMFEQLVCPVGPPDKNKPYDPDAPELYETLELPASTVQEDPYGGDGCKCECHNLDDETKTKTMNDHCAICGIRFLNGRMYMQTSGGLRPAKITFPGADAERLENISRVSINAIDCSILPVVPPARKRRKTTKQTDPIPDDQLTVAGKASSKNSPQKNEEAGPSVSGNKQTRRAATSVKSMPKISLDNTPVKDPETESPKSRRERRRSKRQAAKEDKAEIESVENQLEPTVKTIVVTDDTNISRAKLNESSQDSVEDDETLLKSPEIELDKSNDKVDGTSDSDSSVDDSDLTNNPWTMEDDKILLESIQKDYSQKTFEAVSSTLNKTVEQVKKRCDYLLSLLEKMAS</sequence>
<evidence type="ECO:0008006" key="8">
    <source>
        <dbReference type="Google" id="ProtNLM"/>
    </source>
</evidence>
<feature type="compositionally biased region" description="Low complexity" evidence="5">
    <location>
        <begin position="869"/>
        <end position="882"/>
    </location>
</feature>
<feature type="compositionally biased region" description="Basic and acidic residues" evidence="5">
    <location>
        <begin position="1398"/>
        <end position="1411"/>
    </location>
</feature>
<feature type="region of interest" description="Disordered" evidence="5">
    <location>
        <begin position="1378"/>
        <end position="1432"/>
    </location>
</feature>
<reference evidence="6 7" key="1">
    <citation type="journal article" date="2024" name="bioRxiv">
        <title>A reference genome for Trichogramma kaykai: A tiny desert-dwelling parasitoid wasp with competing sex-ratio distorters.</title>
        <authorList>
            <person name="Culotta J."/>
            <person name="Lindsey A.R."/>
        </authorList>
    </citation>
    <scope>NUCLEOTIDE SEQUENCE [LARGE SCALE GENOMIC DNA]</scope>
    <source>
        <strain evidence="6 7">KSX58</strain>
    </source>
</reference>
<evidence type="ECO:0000256" key="3">
    <source>
        <dbReference type="ARBA" id="ARBA00023163"/>
    </source>
</evidence>
<feature type="region of interest" description="Disordered" evidence="5">
    <location>
        <begin position="735"/>
        <end position="764"/>
    </location>
</feature>
<dbReference type="Proteomes" id="UP001627154">
    <property type="component" value="Unassembled WGS sequence"/>
</dbReference>
<feature type="region of interest" description="Disordered" evidence="5">
    <location>
        <begin position="156"/>
        <end position="201"/>
    </location>
</feature>
<dbReference type="EMBL" id="JBJJXI010000028">
    <property type="protein sequence ID" value="KAL3403775.1"/>
    <property type="molecule type" value="Genomic_DNA"/>
</dbReference>
<evidence type="ECO:0000256" key="4">
    <source>
        <dbReference type="ARBA" id="ARBA00023242"/>
    </source>
</evidence>
<feature type="region of interest" description="Disordered" evidence="5">
    <location>
        <begin position="793"/>
        <end position="900"/>
    </location>
</feature>
<name>A0ABD2XFE7_9HYME</name>
<comment type="caution">
    <text evidence="6">The sequence shown here is derived from an EMBL/GenBank/DDBJ whole genome shotgun (WGS) entry which is preliminary data.</text>
</comment>
<dbReference type="Gene3D" id="1.10.10.60">
    <property type="entry name" value="Homeodomain-like"/>
    <property type="match status" value="1"/>
</dbReference>
<dbReference type="PANTHER" id="PTHR16088">
    <property type="entry name" value="YY1 ASSOCIATED PROTEIN-RELATED"/>
    <property type="match status" value="1"/>
</dbReference>
<keyword evidence="7" id="KW-1185">Reference proteome</keyword>
<proteinExistence type="predicted"/>
<feature type="compositionally biased region" description="Low complexity" evidence="5">
    <location>
        <begin position="348"/>
        <end position="363"/>
    </location>
</feature>
<dbReference type="PANTHER" id="PTHR16088:SF3">
    <property type="entry name" value="GON-4-LIKE PROTEIN"/>
    <property type="match status" value="1"/>
</dbReference>
<keyword evidence="2" id="KW-0805">Transcription regulation</keyword>
<feature type="compositionally biased region" description="Acidic residues" evidence="5">
    <location>
        <begin position="823"/>
        <end position="833"/>
    </location>
</feature>
<evidence type="ECO:0000256" key="1">
    <source>
        <dbReference type="ARBA" id="ARBA00004123"/>
    </source>
</evidence>